<evidence type="ECO:0000313" key="3">
    <source>
        <dbReference type="Proteomes" id="UP000308730"/>
    </source>
</evidence>
<keyword evidence="3" id="KW-1185">Reference proteome</keyword>
<sequence>MLFNSFTTILALIASAQYVAAMPIPAPNFGDALEARMELQARRIVLHSWPMKFTSHEKRD</sequence>
<organism evidence="2 3">
    <name type="scientific">Antrodiella citrinella</name>
    <dbReference type="NCBI Taxonomy" id="2447956"/>
    <lineage>
        <taxon>Eukaryota</taxon>
        <taxon>Fungi</taxon>
        <taxon>Dikarya</taxon>
        <taxon>Basidiomycota</taxon>
        <taxon>Agaricomycotina</taxon>
        <taxon>Agaricomycetes</taxon>
        <taxon>Polyporales</taxon>
        <taxon>Steccherinaceae</taxon>
        <taxon>Antrodiella</taxon>
    </lineage>
</organism>
<name>A0A4S4MUD1_9APHY</name>
<feature type="signal peptide" evidence="1">
    <location>
        <begin position="1"/>
        <end position="21"/>
    </location>
</feature>
<dbReference type="AlphaFoldDB" id="A0A4S4MUD1"/>
<proteinExistence type="predicted"/>
<dbReference type="Proteomes" id="UP000308730">
    <property type="component" value="Unassembled WGS sequence"/>
</dbReference>
<feature type="chain" id="PRO_5020598226" evidence="1">
    <location>
        <begin position="22"/>
        <end position="60"/>
    </location>
</feature>
<evidence type="ECO:0000313" key="2">
    <source>
        <dbReference type="EMBL" id="THH26940.1"/>
    </source>
</evidence>
<reference evidence="2 3" key="1">
    <citation type="submission" date="2019-02" db="EMBL/GenBank/DDBJ databases">
        <title>Genome sequencing of the rare red list fungi Antrodiella citrinella (Flaviporus citrinellus).</title>
        <authorList>
            <person name="Buettner E."/>
            <person name="Kellner H."/>
        </authorList>
    </citation>
    <scope>NUCLEOTIDE SEQUENCE [LARGE SCALE GENOMIC DNA]</scope>
    <source>
        <strain evidence="2 3">DSM 108506</strain>
    </source>
</reference>
<dbReference type="OrthoDB" id="10544907at2759"/>
<comment type="caution">
    <text evidence="2">The sequence shown here is derived from an EMBL/GenBank/DDBJ whole genome shotgun (WGS) entry which is preliminary data.</text>
</comment>
<keyword evidence="1" id="KW-0732">Signal</keyword>
<gene>
    <name evidence="2" type="ORF">EUX98_g7245</name>
</gene>
<evidence type="ECO:0000256" key="1">
    <source>
        <dbReference type="SAM" id="SignalP"/>
    </source>
</evidence>
<dbReference type="EMBL" id="SGPM01000294">
    <property type="protein sequence ID" value="THH26940.1"/>
    <property type="molecule type" value="Genomic_DNA"/>
</dbReference>
<accession>A0A4S4MUD1</accession>
<protein>
    <submittedName>
        <fullName evidence="2">Uncharacterized protein</fullName>
    </submittedName>
</protein>